<organism evidence="2">
    <name type="scientific">viral metagenome</name>
    <dbReference type="NCBI Taxonomy" id="1070528"/>
    <lineage>
        <taxon>unclassified sequences</taxon>
        <taxon>metagenomes</taxon>
        <taxon>organismal metagenomes</taxon>
    </lineage>
</organism>
<reference evidence="2" key="1">
    <citation type="submission" date="2020-03" db="EMBL/GenBank/DDBJ databases">
        <title>The deep terrestrial virosphere.</title>
        <authorList>
            <person name="Holmfeldt K."/>
            <person name="Nilsson E."/>
            <person name="Simone D."/>
            <person name="Lopez-Fernandez M."/>
            <person name="Wu X."/>
            <person name="de Brujin I."/>
            <person name="Lundin D."/>
            <person name="Andersson A."/>
            <person name="Bertilsson S."/>
            <person name="Dopson M."/>
        </authorList>
    </citation>
    <scope>NUCLEOTIDE SEQUENCE</scope>
    <source>
        <strain evidence="1">MM415A01780</strain>
        <strain evidence="2">MM415B02281</strain>
    </source>
</reference>
<name>A0A6M3KUV8_9ZZZZ</name>
<protein>
    <submittedName>
        <fullName evidence="2">Uncharacterized protein</fullName>
    </submittedName>
</protein>
<gene>
    <name evidence="1" type="ORF">MM415A01780_0011</name>
    <name evidence="2" type="ORF">MM415B02281_0012</name>
</gene>
<evidence type="ECO:0000313" key="2">
    <source>
        <dbReference type="EMBL" id="QJA85088.1"/>
    </source>
</evidence>
<sequence>MRVTTSAQIKLALEAAATAGAIHGICLSTGYHTTAATTSQFVVILAFADNTHFHIQLYAAAAGDAEPQDVTVETGYRVVRAASYDAINRSCLDVANADGDLTVTLKPSDVLWYWSDYDADQDYGIVQARVDQTCLDGHQA</sequence>
<dbReference type="AlphaFoldDB" id="A0A6M3KUV8"/>
<dbReference type="EMBL" id="MT142164">
    <property type="protein sequence ID" value="QJA75445.1"/>
    <property type="molecule type" value="Genomic_DNA"/>
</dbReference>
<accession>A0A6M3KUV8</accession>
<evidence type="ECO:0000313" key="1">
    <source>
        <dbReference type="EMBL" id="QJA75445.1"/>
    </source>
</evidence>
<dbReference type="EMBL" id="MT142553">
    <property type="protein sequence ID" value="QJA85088.1"/>
    <property type="molecule type" value="Genomic_DNA"/>
</dbReference>
<proteinExistence type="predicted"/>